<accession>A0A401YUT8</accession>
<comment type="caution">
    <text evidence="1">The sequence shown here is derived from an EMBL/GenBank/DDBJ whole genome shotgun (WGS) entry which is preliminary data.</text>
</comment>
<dbReference type="Proteomes" id="UP000286931">
    <property type="component" value="Unassembled WGS sequence"/>
</dbReference>
<sequence>MDNESGATLHRFSTYEQPTGSLLVACGNRRATRCPSCSETYRADTFQLIRAGLTGGKSVPESVRSHSRAFVTLTAPSFGAVHNRAKTPAGKLLACRCGKHHPDDDPALGTPLNPGTYDYVSAVLWNAHSGKLWARFTTLVRRRLAALGGLTQRELPHVVRVSFAKVAEYQRRGSIHFHAVIRLDGPLSGQDPAVVTEPPSWATADVLAEAVRDAACGTRLRSSFEAVGPREYRWGEQLDIRPISELGSGELTDRAVAGYVAKYATKGAEVAGTVDRSLCCRRCSGVGSLLRGAPPCHSCDGSGLARPIETLDIDPHARRMIRACWDLGGLVDLAGLNLRKWAHMLGFAGHFSTKSRRYSTTLGALRSVRTDWRAEQVRALHGLPNPCDGSTLVVGHWAFAGSGHTPGEALLAAGVRRDLDLNRRTAKEELAAERAA</sequence>
<name>A0A401YUT8_9ACTN</name>
<dbReference type="EMBL" id="BIFH01000027">
    <property type="protein sequence ID" value="GCD98341.1"/>
    <property type="molecule type" value="Genomic_DNA"/>
</dbReference>
<dbReference type="InterPro" id="IPR046828">
    <property type="entry name" value="RepSA"/>
</dbReference>
<keyword evidence="2" id="KW-1185">Reference proteome</keyword>
<protein>
    <submittedName>
        <fullName evidence="1">Replication initiation protein</fullName>
    </submittedName>
</protein>
<reference evidence="1 2" key="1">
    <citation type="submission" date="2018-12" db="EMBL/GenBank/DDBJ databases">
        <title>Draft genome sequence of Embleya hyalina NBRC 13850T.</title>
        <authorList>
            <person name="Komaki H."/>
            <person name="Hosoyama A."/>
            <person name="Kimura A."/>
            <person name="Ichikawa N."/>
            <person name="Tamura T."/>
        </authorList>
    </citation>
    <scope>NUCLEOTIDE SEQUENCE [LARGE SCALE GENOMIC DNA]</scope>
    <source>
        <strain evidence="1 2">NBRC 13850</strain>
    </source>
</reference>
<dbReference type="SUPFAM" id="SSF57938">
    <property type="entry name" value="DnaJ/Hsp40 cysteine-rich domain"/>
    <property type="match status" value="1"/>
</dbReference>
<organism evidence="1 2">
    <name type="scientific">Embleya hyalina</name>
    <dbReference type="NCBI Taxonomy" id="516124"/>
    <lineage>
        <taxon>Bacteria</taxon>
        <taxon>Bacillati</taxon>
        <taxon>Actinomycetota</taxon>
        <taxon>Actinomycetes</taxon>
        <taxon>Kitasatosporales</taxon>
        <taxon>Streptomycetaceae</taxon>
        <taxon>Embleya</taxon>
    </lineage>
</organism>
<dbReference type="Pfam" id="PF20199">
    <property type="entry name" value="RepSA"/>
    <property type="match status" value="1"/>
</dbReference>
<gene>
    <name evidence="1" type="ORF">EHYA_06047</name>
</gene>
<dbReference type="InterPro" id="IPR036410">
    <property type="entry name" value="HSP_DnaJ_Cys-rich_dom_sf"/>
</dbReference>
<evidence type="ECO:0000313" key="2">
    <source>
        <dbReference type="Proteomes" id="UP000286931"/>
    </source>
</evidence>
<proteinExistence type="predicted"/>
<evidence type="ECO:0000313" key="1">
    <source>
        <dbReference type="EMBL" id="GCD98341.1"/>
    </source>
</evidence>
<dbReference type="AlphaFoldDB" id="A0A401YUT8"/>